<evidence type="ECO:0000256" key="4">
    <source>
        <dbReference type="SAM" id="MobiDB-lite"/>
    </source>
</evidence>
<dbReference type="Gene3D" id="3.40.1370.10">
    <property type="match status" value="1"/>
</dbReference>
<evidence type="ECO:0000313" key="7">
    <source>
        <dbReference type="Proteomes" id="UP000887159"/>
    </source>
</evidence>
<dbReference type="Proteomes" id="UP000887159">
    <property type="component" value="Unassembled WGS sequence"/>
</dbReference>
<dbReference type="AlphaFoldDB" id="A0A8X6WH07"/>
<comment type="similarity">
    <text evidence="1">Belongs to the universal ribosomal protein uL4 family.</text>
</comment>
<reference evidence="6" key="1">
    <citation type="submission" date="2020-08" db="EMBL/GenBank/DDBJ databases">
        <title>Multicomponent nature underlies the extraordinary mechanical properties of spider dragline silk.</title>
        <authorList>
            <person name="Kono N."/>
            <person name="Nakamura H."/>
            <person name="Mori M."/>
            <person name="Yoshida Y."/>
            <person name="Ohtoshi R."/>
            <person name="Malay A.D."/>
            <person name="Moran D.A.P."/>
            <person name="Tomita M."/>
            <person name="Numata K."/>
            <person name="Arakawa K."/>
        </authorList>
    </citation>
    <scope>NUCLEOTIDE SEQUENCE</scope>
</reference>
<proteinExistence type="inferred from homology"/>
<name>A0A8X6WH07_TRICX</name>
<dbReference type="InterPro" id="IPR013000">
    <property type="entry name" value="Ribosomal_uL4_euk/arc_CS"/>
</dbReference>
<dbReference type="InterPro" id="IPR002136">
    <property type="entry name" value="Ribosomal_uL4"/>
</dbReference>
<dbReference type="GO" id="GO:0005840">
    <property type="term" value="C:ribosome"/>
    <property type="evidence" value="ECO:0007669"/>
    <property type="project" value="UniProtKB-KW"/>
</dbReference>
<accession>A0A8X6WH07</accession>
<evidence type="ECO:0000256" key="2">
    <source>
        <dbReference type="ARBA" id="ARBA00022980"/>
    </source>
</evidence>
<dbReference type="EMBL" id="BMAU01021429">
    <property type="protein sequence ID" value="GFY34927.1"/>
    <property type="molecule type" value="Genomic_DNA"/>
</dbReference>
<feature type="domain" description="Large ribosomal subunit protein uL4 C-terminal" evidence="5">
    <location>
        <begin position="276"/>
        <end position="344"/>
    </location>
</feature>
<feature type="compositionally biased region" description="Basic and acidic residues" evidence="4">
    <location>
        <begin position="351"/>
        <end position="401"/>
    </location>
</feature>
<sequence length="401" mass="45096">MSAGARPLVTVYSETNENTGTSVGLPAVFKAPIRPDIVNFVHMNMSKNSRQPYAVSKEAGHQTSAESWGTGRAVARIPRVRGGGTHRSGQGAFGNMCRGGRVWAPTKVFRRWHRKININQKRYAVCSAIAASGIPGLVMSKGHKIEEIPEVPLVVTDKIQEFTKTKQAVSFLRKVKAWADIQKVYNTKRFRAGKGKMRNRRRIQKLGPLVIYHKDQGLTRAFRNIPGIQTLNVKHLNLLRLAPGGHVGRFVIWTEGAFNTLDALYGTWKSNSTLKKNYNLPMHKMKSTDLTRLLKDARIRKAIRPPKTRVFRRIKKKNPLRNAKAMLKLNPYSILLVRKKRRQQLLLKKRGIADAEGKEKKKGDAAKKEKVAAKKKGKVEQKKKPAGDAKAKKEVKAKAKK</sequence>
<dbReference type="GO" id="GO:0006412">
    <property type="term" value="P:translation"/>
    <property type="evidence" value="ECO:0007669"/>
    <property type="project" value="InterPro"/>
</dbReference>
<dbReference type="PANTHER" id="PTHR19431">
    <property type="entry name" value="60S RIBOSOMAL PROTEIN L4"/>
    <property type="match status" value="1"/>
</dbReference>
<dbReference type="InterPro" id="IPR023574">
    <property type="entry name" value="Ribosomal_uL4_dom_sf"/>
</dbReference>
<dbReference type="GO" id="GO:0003735">
    <property type="term" value="F:structural constituent of ribosome"/>
    <property type="evidence" value="ECO:0007669"/>
    <property type="project" value="InterPro"/>
</dbReference>
<dbReference type="FunFam" id="3.40.1370.10:FF:000002">
    <property type="entry name" value="60S ribosomal protein L4"/>
    <property type="match status" value="1"/>
</dbReference>
<dbReference type="Pfam" id="PF00573">
    <property type="entry name" value="Ribosomal_L4"/>
    <property type="match status" value="1"/>
</dbReference>
<feature type="region of interest" description="Disordered" evidence="4">
    <location>
        <begin position="350"/>
        <end position="401"/>
    </location>
</feature>
<keyword evidence="3" id="KW-0687">Ribonucleoprotein</keyword>
<evidence type="ECO:0000256" key="3">
    <source>
        <dbReference type="ARBA" id="ARBA00023274"/>
    </source>
</evidence>
<keyword evidence="2 6" id="KW-0689">Ribosomal protein</keyword>
<evidence type="ECO:0000259" key="5">
    <source>
        <dbReference type="Pfam" id="PF14374"/>
    </source>
</evidence>
<dbReference type="Pfam" id="PF14374">
    <property type="entry name" value="Ribos_L4_asso_C"/>
    <property type="match status" value="1"/>
</dbReference>
<gene>
    <name evidence="6" type="primary">RPL4</name>
    <name evidence="6" type="ORF">TNCV_155001</name>
</gene>
<organism evidence="6 7">
    <name type="scientific">Trichonephila clavipes</name>
    <name type="common">Golden silk orbweaver</name>
    <name type="synonym">Nephila clavipes</name>
    <dbReference type="NCBI Taxonomy" id="2585209"/>
    <lineage>
        <taxon>Eukaryota</taxon>
        <taxon>Metazoa</taxon>
        <taxon>Ecdysozoa</taxon>
        <taxon>Arthropoda</taxon>
        <taxon>Chelicerata</taxon>
        <taxon>Arachnida</taxon>
        <taxon>Araneae</taxon>
        <taxon>Araneomorphae</taxon>
        <taxon>Entelegynae</taxon>
        <taxon>Araneoidea</taxon>
        <taxon>Nephilidae</taxon>
        <taxon>Trichonephila</taxon>
    </lineage>
</organism>
<dbReference type="InterPro" id="IPR025755">
    <property type="entry name" value="Ribos_uL4_C_dom"/>
</dbReference>
<dbReference type="InterPro" id="IPR045240">
    <property type="entry name" value="Ribosomal_uL4_euk/arch"/>
</dbReference>
<dbReference type="SUPFAM" id="SSF52166">
    <property type="entry name" value="Ribosomal protein L4"/>
    <property type="match status" value="1"/>
</dbReference>
<dbReference type="PROSITE" id="PS00939">
    <property type="entry name" value="RIBOSOMAL_L1E"/>
    <property type="match status" value="1"/>
</dbReference>
<comment type="caution">
    <text evidence="6">The sequence shown here is derived from an EMBL/GenBank/DDBJ whole genome shotgun (WGS) entry which is preliminary data.</text>
</comment>
<keyword evidence="7" id="KW-1185">Reference proteome</keyword>
<evidence type="ECO:0000313" key="6">
    <source>
        <dbReference type="EMBL" id="GFY34927.1"/>
    </source>
</evidence>
<protein>
    <submittedName>
        <fullName evidence="6">60S ribosomal protein L4</fullName>
    </submittedName>
</protein>
<dbReference type="GO" id="GO:1990904">
    <property type="term" value="C:ribonucleoprotein complex"/>
    <property type="evidence" value="ECO:0007669"/>
    <property type="project" value="UniProtKB-KW"/>
</dbReference>
<evidence type="ECO:0000256" key="1">
    <source>
        <dbReference type="ARBA" id="ARBA00010528"/>
    </source>
</evidence>